<dbReference type="PANTHER" id="PTHR41386">
    <property type="entry name" value="INTEGRAL MEMBRANE PROTEIN-RELATED"/>
    <property type="match status" value="1"/>
</dbReference>
<dbReference type="InterPro" id="IPR010406">
    <property type="entry name" value="DUF1003"/>
</dbReference>
<sequence>MNAALRFFTGPFLRAPHVQDVNELFDERSTFGERLADRVASIGGSWTFIIGFSVLLVAWAILNTVVLARHAFDPFPFIFLNLMLSMLAALQAPIIMMSQNRQAAKDRLDARMDYETNLRSEAQIANLHDKIDLLLAMAGDQHLNLSSQPRADDLTDTANDATL</sequence>
<dbReference type="Pfam" id="PF06210">
    <property type="entry name" value="DUF1003"/>
    <property type="match status" value="1"/>
</dbReference>
<keyword evidence="1" id="KW-0472">Membrane</keyword>
<feature type="transmembrane region" description="Helical" evidence="1">
    <location>
        <begin position="74"/>
        <end position="97"/>
    </location>
</feature>
<evidence type="ECO:0000256" key="1">
    <source>
        <dbReference type="SAM" id="Phobius"/>
    </source>
</evidence>
<keyword evidence="1" id="KW-1133">Transmembrane helix</keyword>
<reference evidence="2" key="1">
    <citation type="submission" date="2021-05" db="EMBL/GenBank/DDBJ databases">
        <title>Genome of Sphingobium sp. strain.</title>
        <authorList>
            <person name="Fan R."/>
        </authorList>
    </citation>
    <scope>NUCLEOTIDE SEQUENCE</scope>
    <source>
        <strain evidence="2">H33</strain>
    </source>
</reference>
<proteinExistence type="predicted"/>
<dbReference type="EMBL" id="JAHGAW010000008">
    <property type="protein sequence ID" value="MBT2187821.1"/>
    <property type="molecule type" value="Genomic_DNA"/>
</dbReference>
<comment type="caution">
    <text evidence="2">The sequence shown here is derived from an EMBL/GenBank/DDBJ whole genome shotgun (WGS) entry which is preliminary data.</text>
</comment>
<gene>
    <name evidence="2" type="ORF">KK488_12775</name>
</gene>
<protein>
    <submittedName>
        <fullName evidence="2">DUF1003 domain-containing protein</fullName>
    </submittedName>
</protein>
<accession>A0A9X1DDB7</accession>
<dbReference type="RefSeq" id="WP_214624080.1">
    <property type="nucleotide sequence ID" value="NZ_JAHGAW010000008.1"/>
</dbReference>
<feature type="transmembrane region" description="Helical" evidence="1">
    <location>
        <begin position="39"/>
        <end position="62"/>
    </location>
</feature>
<dbReference type="AlphaFoldDB" id="A0A9X1DDB7"/>
<evidence type="ECO:0000313" key="2">
    <source>
        <dbReference type="EMBL" id="MBT2187821.1"/>
    </source>
</evidence>
<evidence type="ECO:0000313" key="3">
    <source>
        <dbReference type="Proteomes" id="UP001138757"/>
    </source>
</evidence>
<organism evidence="2 3">
    <name type="scientific">Sphingobium nicotianae</name>
    <dbReference type="NCBI Taxonomy" id="2782607"/>
    <lineage>
        <taxon>Bacteria</taxon>
        <taxon>Pseudomonadati</taxon>
        <taxon>Pseudomonadota</taxon>
        <taxon>Alphaproteobacteria</taxon>
        <taxon>Sphingomonadales</taxon>
        <taxon>Sphingomonadaceae</taxon>
        <taxon>Sphingobium</taxon>
    </lineage>
</organism>
<name>A0A9X1DDB7_9SPHN</name>
<keyword evidence="3" id="KW-1185">Reference proteome</keyword>
<dbReference type="PANTHER" id="PTHR41386:SF1">
    <property type="entry name" value="MEMBRANE PROTEIN"/>
    <property type="match status" value="1"/>
</dbReference>
<keyword evidence="1" id="KW-0812">Transmembrane</keyword>
<dbReference type="Proteomes" id="UP001138757">
    <property type="component" value="Unassembled WGS sequence"/>
</dbReference>